<evidence type="ECO:0000313" key="5">
    <source>
        <dbReference type="Proteomes" id="UP000035553"/>
    </source>
</evidence>
<feature type="transmembrane region" description="Helical" evidence="1">
    <location>
        <begin position="29"/>
        <end position="49"/>
    </location>
</feature>
<organism evidence="4 5">
    <name type="scientific">Sporolactobacillus inulinus CASD</name>
    <dbReference type="NCBI Taxonomy" id="1069536"/>
    <lineage>
        <taxon>Bacteria</taxon>
        <taxon>Bacillati</taxon>
        <taxon>Bacillota</taxon>
        <taxon>Bacilli</taxon>
        <taxon>Bacillales</taxon>
        <taxon>Sporolactobacillaceae</taxon>
        <taxon>Sporolactobacillus</taxon>
    </lineage>
</organism>
<dbReference type="Proteomes" id="UP000035553">
    <property type="component" value="Unassembled WGS sequence"/>
</dbReference>
<keyword evidence="1" id="KW-0812">Transmembrane</keyword>
<evidence type="ECO:0008006" key="6">
    <source>
        <dbReference type="Google" id="ProtNLM"/>
    </source>
</evidence>
<feature type="domain" description="Sigma factor regulator C-terminal" evidence="2">
    <location>
        <begin position="170"/>
        <end position="302"/>
    </location>
</feature>
<dbReference type="Pfam" id="PF13791">
    <property type="entry name" value="Sigma_reg_C"/>
    <property type="match status" value="1"/>
</dbReference>
<feature type="domain" description="Sigma factor regulator N-terminal" evidence="3">
    <location>
        <begin position="19"/>
        <end position="108"/>
    </location>
</feature>
<dbReference type="STRING" id="1069536.SINU_07575"/>
<keyword evidence="1" id="KW-0472">Membrane</keyword>
<keyword evidence="5" id="KW-1185">Reference proteome</keyword>
<reference evidence="4 5" key="1">
    <citation type="journal article" date="2011" name="J. Bacteriol.">
        <title>Draft genome sequence of Sporolactobacillus inulinus strain CASD, an efficient D-lactic acid-producing bacterium with high-concentration lactate tolerance capability.</title>
        <authorList>
            <person name="Yu B."/>
            <person name="Su F."/>
            <person name="Wang L."/>
            <person name="Xu K."/>
            <person name="Zhao B."/>
            <person name="Xu P."/>
        </authorList>
    </citation>
    <scope>NUCLEOTIDE SEQUENCE [LARGE SCALE GENOMIC DNA]</scope>
    <source>
        <strain evidence="4 5">CASD</strain>
    </source>
</reference>
<evidence type="ECO:0000259" key="2">
    <source>
        <dbReference type="Pfam" id="PF13791"/>
    </source>
</evidence>
<gene>
    <name evidence="4" type="ORF">SINU_07575</name>
</gene>
<accession>A0A0U1QNY3</accession>
<evidence type="ECO:0000313" key="4">
    <source>
        <dbReference type="EMBL" id="KLI02527.1"/>
    </source>
</evidence>
<dbReference type="RefSeq" id="WP_010025091.1">
    <property type="nucleotide sequence ID" value="NZ_AFVQ02000094.1"/>
</dbReference>
<dbReference type="EMBL" id="AFVQ02000094">
    <property type="protein sequence ID" value="KLI02527.1"/>
    <property type="molecule type" value="Genomic_DNA"/>
</dbReference>
<dbReference type="InterPro" id="IPR025672">
    <property type="entry name" value="Sigma_reg_C_dom"/>
</dbReference>
<comment type="caution">
    <text evidence="4">The sequence shown here is derived from an EMBL/GenBank/DDBJ whole genome shotgun (WGS) entry which is preliminary data.</text>
</comment>
<evidence type="ECO:0000256" key="1">
    <source>
        <dbReference type="SAM" id="Phobius"/>
    </source>
</evidence>
<dbReference type="OrthoDB" id="1730160at2"/>
<evidence type="ECO:0000259" key="3">
    <source>
        <dbReference type="Pfam" id="PF13800"/>
    </source>
</evidence>
<protein>
    <recommendedName>
        <fullName evidence="6">Sigma factor regulator C-terminal domain-containing protein</fullName>
    </recommendedName>
</protein>
<name>A0A0U1QNY3_9BACL</name>
<sequence>MKKTNEDELKNVFDDKSLKKSLKKAKRITLLRTLLISAGVCILLFIGVFQVNRWWIGKKGDEVASQLIKEDAIMKAPNTIVNAETVDIGLFQGTIKRDVYKVIENKVIPWETQEVYFGLSGFQSTSFSSQSTQIDQTTEVHLPSGDGEMLFYVPQFKYRKYANDLSKIKEYPQDKYIEMGISFNKGYSLREIKQRLPKSVHPTWYWVNDYPIKSDFRDSPESGQGLFGISNPSSKLGQTLTSSNVKTESDFLNHLKQVDHSDYKMIKKRQRDGLIIGVVVTGTKDGLSVLQEQPYVRATSLGAVVDKY</sequence>
<keyword evidence="1" id="KW-1133">Transmembrane helix</keyword>
<dbReference type="AlphaFoldDB" id="A0A0U1QNY3"/>
<proteinExistence type="predicted"/>
<dbReference type="InterPro" id="IPR029101">
    <property type="entry name" value="Sigma_reg_N"/>
</dbReference>
<dbReference type="Pfam" id="PF13800">
    <property type="entry name" value="Sigma_reg_N"/>
    <property type="match status" value="1"/>
</dbReference>